<feature type="compositionally biased region" description="Polar residues" evidence="1">
    <location>
        <begin position="58"/>
        <end position="82"/>
    </location>
</feature>
<evidence type="ECO:0000313" key="3">
    <source>
        <dbReference type="Proteomes" id="UP000027361"/>
    </source>
</evidence>
<dbReference type="GeneID" id="25264747"/>
<name>A0A066VML7_TILAU</name>
<protein>
    <submittedName>
        <fullName evidence="2">Uncharacterized protein</fullName>
    </submittedName>
</protein>
<dbReference type="EMBL" id="JMSN01000065">
    <property type="protein sequence ID" value="KDN42982.1"/>
    <property type="molecule type" value="Genomic_DNA"/>
</dbReference>
<accession>A0A066VML7</accession>
<reference evidence="2 3" key="1">
    <citation type="submission" date="2014-05" db="EMBL/GenBank/DDBJ databases">
        <title>Draft genome sequence of a rare smut relative, Tilletiaria anomala UBC 951.</title>
        <authorList>
            <consortium name="DOE Joint Genome Institute"/>
            <person name="Toome M."/>
            <person name="Kuo A."/>
            <person name="Henrissat B."/>
            <person name="Lipzen A."/>
            <person name="Tritt A."/>
            <person name="Yoshinaga Y."/>
            <person name="Zane M."/>
            <person name="Barry K."/>
            <person name="Grigoriev I.V."/>
            <person name="Spatafora J.W."/>
            <person name="Aimea M.C."/>
        </authorList>
    </citation>
    <scope>NUCLEOTIDE SEQUENCE [LARGE SCALE GENOMIC DNA]</scope>
    <source>
        <strain evidence="2 3">UBC 951</strain>
    </source>
</reference>
<keyword evidence="3" id="KW-1185">Reference proteome</keyword>
<feature type="region of interest" description="Disordered" evidence="1">
    <location>
        <begin position="51"/>
        <end position="95"/>
    </location>
</feature>
<dbReference type="InParanoid" id="A0A066VML7"/>
<evidence type="ECO:0000256" key="1">
    <source>
        <dbReference type="SAM" id="MobiDB-lite"/>
    </source>
</evidence>
<organism evidence="2 3">
    <name type="scientific">Tilletiaria anomala (strain ATCC 24038 / CBS 436.72 / UBC 951)</name>
    <dbReference type="NCBI Taxonomy" id="1037660"/>
    <lineage>
        <taxon>Eukaryota</taxon>
        <taxon>Fungi</taxon>
        <taxon>Dikarya</taxon>
        <taxon>Basidiomycota</taxon>
        <taxon>Ustilaginomycotina</taxon>
        <taxon>Exobasidiomycetes</taxon>
        <taxon>Georgefischeriales</taxon>
        <taxon>Tilletiariaceae</taxon>
        <taxon>Tilletiaria</taxon>
    </lineage>
</organism>
<evidence type="ECO:0000313" key="2">
    <source>
        <dbReference type="EMBL" id="KDN42982.1"/>
    </source>
</evidence>
<comment type="caution">
    <text evidence="2">The sequence shown here is derived from an EMBL/GenBank/DDBJ whole genome shotgun (WGS) entry which is preliminary data.</text>
</comment>
<proteinExistence type="predicted"/>
<dbReference type="Proteomes" id="UP000027361">
    <property type="component" value="Unassembled WGS sequence"/>
</dbReference>
<dbReference type="AlphaFoldDB" id="A0A066VML7"/>
<dbReference type="RefSeq" id="XP_013242219.1">
    <property type="nucleotide sequence ID" value="XM_013386765.1"/>
</dbReference>
<gene>
    <name evidence="2" type="ORF">K437DRAFT_257649</name>
</gene>
<dbReference type="HOGENOM" id="CLU_2374254_0_0_1"/>
<sequence length="95" mass="10105">MRAPYLSWLLTANSIETSCLTSLIFVARYNGQPFGSASTHFAHTTHHKVVFQPGTPRNPGQATGQCNVKLTDTGQAYPQNSESGRESRPGGAAAG</sequence>